<dbReference type="AlphaFoldDB" id="A0A0C2JDY9"/>
<gene>
    <name evidence="3" type="ORF">RF11_07448</name>
</gene>
<organism evidence="3 4">
    <name type="scientific">Thelohanellus kitauei</name>
    <name type="common">Myxosporean</name>
    <dbReference type="NCBI Taxonomy" id="669202"/>
    <lineage>
        <taxon>Eukaryota</taxon>
        <taxon>Metazoa</taxon>
        <taxon>Cnidaria</taxon>
        <taxon>Myxozoa</taxon>
        <taxon>Myxosporea</taxon>
        <taxon>Bivalvulida</taxon>
        <taxon>Platysporina</taxon>
        <taxon>Myxobolidae</taxon>
        <taxon>Thelohanellus</taxon>
    </lineage>
</organism>
<evidence type="ECO:0000313" key="4">
    <source>
        <dbReference type="Proteomes" id="UP000031668"/>
    </source>
</evidence>
<sequence length="127" mass="13981">MSDKIVSARTRSFESSAPDSQDFMNQSSLQADGHSDSFINDHEAQFRPRSSRCDCLDRAKVPKKEALKPDLAQGIRDPPKKQLMIPKPWSQGAFPVSICAYGLILFCLGDGLLTLSSNRTPSNSIIP</sequence>
<accession>A0A0C2JDY9</accession>
<reference evidence="3 4" key="1">
    <citation type="journal article" date="2014" name="Genome Biol. Evol.">
        <title>The genome of the myxosporean Thelohanellus kitauei shows adaptations to nutrient acquisition within its fish host.</title>
        <authorList>
            <person name="Yang Y."/>
            <person name="Xiong J."/>
            <person name="Zhou Z."/>
            <person name="Huo F."/>
            <person name="Miao W."/>
            <person name="Ran C."/>
            <person name="Liu Y."/>
            <person name="Zhang J."/>
            <person name="Feng J."/>
            <person name="Wang M."/>
            <person name="Wang M."/>
            <person name="Wang L."/>
            <person name="Yao B."/>
        </authorList>
    </citation>
    <scope>NUCLEOTIDE SEQUENCE [LARGE SCALE GENOMIC DNA]</scope>
    <source>
        <strain evidence="3">Wuqing</strain>
    </source>
</reference>
<dbReference type="EMBL" id="JWZT01003181">
    <property type="protein sequence ID" value="KII67458.1"/>
    <property type="molecule type" value="Genomic_DNA"/>
</dbReference>
<evidence type="ECO:0000313" key="3">
    <source>
        <dbReference type="EMBL" id="KII67458.1"/>
    </source>
</evidence>
<feature type="region of interest" description="Disordered" evidence="1">
    <location>
        <begin position="1"/>
        <end position="45"/>
    </location>
</feature>
<protein>
    <submittedName>
        <fullName evidence="3">Uncharacterized protein</fullName>
    </submittedName>
</protein>
<name>A0A0C2JDY9_THEKT</name>
<keyword evidence="2" id="KW-1133">Transmembrane helix</keyword>
<keyword evidence="4" id="KW-1185">Reference proteome</keyword>
<evidence type="ECO:0000256" key="2">
    <source>
        <dbReference type="SAM" id="Phobius"/>
    </source>
</evidence>
<keyword evidence="2" id="KW-0472">Membrane</keyword>
<proteinExistence type="predicted"/>
<evidence type="ECO:0000256" key="1">
    <source>
        <dbReference type="SAM" id="MobiDB-lite"/>
    </source>
</evidence>
<feature type="compositionally biased region" description="Basic and acidic residues" evidence="1">
    <location>
        <begin position="33"/>
        <end position="45"/>
    </location>
</feature>
<feature type="compositionally biased region" description="Polar residues" evidence="1">
    <location>
        <begin position="9"/>
        <end position="30"/>
    </location>
</feature>
<comment type="caution">
    <text evidence="3">The sequence shown here is derived from an EMBL/GenBank/DDBJ whole genome shotgun (WGS) entry which is preliminary data.</text>
</comment>
<keyword evidence="2" id="KW-0812">Transmembrane</keyword>
<dbReference type="Proteomes" id="UP000031668">
    <property type="component" value="Unassembled WGS sequence"/>
</dbReference>
<feature type="transmembrane region" description="Helical" evidence="2">
    <location>
        <begin position="93"/>
        <end position="115"/>
    </location>
</feature>